<evidence type="ECO:0000256" key="6">
    <source>
        <dbReference type="ARBA" id="ARBA00038076"/>
    </source>
</evidence>
<feature type="domain" description="ABC3 transporter permease C-terminal" evidence="9">
    <location>
        <begin position="1014"/>
        <end position="1131"/>
    </location>
</feature>
<feature type="transmembrane region" description="Helical" evidence="8">
    <location>
        <begin position="551"/>
        <end position="571"/>
    </location>
</feature>
<feature type="transmembrane region" description="Helical" evidence="8">
    <location>
        <begin position="360"/>
        <end position="383"/>
    </location>
</feature>
<evidence type="ECO:0000313" key="11">
    <source>
        <dbReference type="Proteomes" id="UP001589870"/>
    </source>
</evidence>
<dbReference type="InterPro" id="IPR003838">
    <property type="entry name" value="ABC3_permease_C"/>
</dbReference>
<evidence type="ECO:0000256" key="8">
    <source>
        <dbReference type="SAM" id="Phobius"/>
    </source>
</evidence>
<keyword evidence="11" id="KW-1185">Reference proteome</keyword>
<evidence type="ECO:0000313" key="10">
    <source>
        <dbReference type="EMBL" id="MFC0865865.1"/>
    </source>
</evidence>
<feature type="region of interest" description="Disordered" evidence="7">
    <location>
        <begin position="839"/>
        <end position="885"/>
    </location>
</feature>
<proteinExistence type="inferred from homology"/>
<dbReference type="RefSeq" id="WP_394303871.1">
    <property type="nucleotide sequence ID" value="NZ_JBHMQT010000059.1"/>
</dbReference>
<feature type="transmembrane region" description="Helical" evidence="8">
    <location>
        <begin position="1009"/>
        <end position="1032"/>
    </location>
</feature>
<dbReference type="PANTHER" id="PTHR30572:SF4">
    <property type="entry name" value="ABC TRANSPORTER PERMEASE YTRF"/>
    <property type="match status" value="1"/>
</dbReference>
<dbReference type="InterPro" id="IPR050250">
    <property type="entry name" value="Macrolide_Exporter_MacB"/>
</dbReference>
<reference evidence="10 11" key="1">
    <citation type="submission" date="2024-09" db="EMBL/GenBank/DDBJ databases">
        <authorList>
            <person name="Sun Q."/>
            <person name="Mori K."/>
        </authorList>
    </citation>
    <scope>NUCLEOTIDE SEQUENCE [LARGE SCALE GENOMIC DNA]</scope>
    <source>
        <strain evidence="10 11">TBRC 1851</strain>
    </source>
</reference>
<dbReference type="PANTHER" id="PTHR30572">
    <property type="entry name" value="MEMBRANE COMPONENT OF TRANSPORTER-RELATED"/>
    <property type="match status" value="1"/>
</dbReference>
<sequence>MRVRTPLVVRRALSEPLLLLAAFGSILLATTTLVALAMYASSVADVGVRRAMENAPTETVATTINAPIRQDTFAAVERVIRDHLATLSGDGGERGGVPYDVAFRARSDSYALPGQERLKHPELTRFGVNEELERHARLVQGVWPRPAAAADAGSGSGGIKDRVVDVVEVALSQPTAQAMNLGVGDELRMVGRLDGAAVHARLTGVFQLDAPYSGRWDGDELLRRGVQHGDYTTYGPLMVPRETFLARFTGGTSVTATWTAVPDLGGLTPQRLRPFAASVAGLGETLKGDCSACETITRLPEMLTQLDRAALVARSTMLVPVLQLLLLAAYALVLTARLLAEHRRMEVALLRSRGAGSVRLALLAAGEALLVAVPCAVLAPFLAPPLLGLINAIPWIRASGVHIAPDPGAATFGVAAAVALACAALLALPALRGARRTYVEEQATRGRGDRQGLLQRAGGDVALLAVAALAIWQLRRYGAPVTATSGGGLGIDPLIVTGPALALLCGGMLSLRLVPRVSRLAERFTSLRPGLAPALGTWQVSRRPARYSGPALLLTMAVAIGGVSMTTAATWRGSQVDQARHQAAADLRVSSAPESGELGRIGRGAVYAGLPGVTALTPVYRGALTFSGASSGGLSGGFSGGNGTLVAADAAKLGPMLMLRPDLGSSGDLAARLVAGRPAISAVPLPGTPVKLTLSVRLRPDPPPTSRDYSGLELRMVVVDTLGVHQQVTVGPLTADGEPHPLTVDLGGLAGRAGKLSYPLGIRGFVVRIPVRAPGGGGGGGVNLAVDSITTDAGAPVTPAEGLRWEHGVRGDGRIAGEIGENAGEIAGVRVTTDGGVFTLAVPAPKKPDPGEGPGPGEESGPGDSGEPEYVSLTAAAPTGGPPAGPMPVVITADLAAREKLAEGRTGTLTLDGQPVEVTVAGVVGAMPGTPAGVPAVLADLPTLLAADLAAAREPRAPAEWWMSTQNGETAQAAAELARHPEWEQTVVDLGSLTQHLRDDPLAGGLQGALVLGFAAALVFAVLGFLVNAAVTARERVSEFAILRALGVSSRQVFGLLAVEQAFLIGLSLIAGTGLALGIAALVVPHIVLTGQAASATPGVVLQVPWAATVAMPAALAVVLFWIVAGLARTLRRQGLGGALRAGEDR</sequence>
<feature type="transmembrane region" description="Helical" evidence="8">
    <location>
        <begin position="453"/>
        <end position="474"/>
    </location>
</feature>
<keyword evidence="5 8" id="KW-0472">Membrane</keyword>
<dbReference type="Proteomes" id="UP001589870">
    <property type="component" value="Unassembled WGS sequence"/>
</dbReference>
<feature type="transmembrane region" description="Helical" evidence="8">
    <location>
        <begin position="317"/>
        <end position="339"/>
    </location>
</feature>
<keyword evidence="4 8" id="KW-1133">Transmembrane helix</keyword>
<evidence type="ECO:0000256" key="5">
    <source>
        <dbReference type="ARBA" id="ARBA00023136"/>
    </source>
</evidence>
<comment type="caution">
    <text evidence="10">The sequence shown here is derived from an EMBL/GenBank/DDBJ whole genome shotgun (WGS) entry which is preliminary data.</text>
</comment>
<evidence type="ECO:0000256" key="7">
    <source>
        <dbReference type="SAM" id="MobiDB-lite"/>
    </source>
</evidence>
<evidence type="ECO:0000256" key="2">
    <source>
        <dbReference type="ARBA" id="ARBA00022475"/>
    </source>
</evidence>
<evidence type="ECO:0000256" key="4">
    <source>
        <dbReference type="ARBA" id="ARBA00022989"/>
    </source>
</evidence>
<comment type="subcellular location">
    <subcellularLocation>
        <location evidence="1">Cell membrane</location>
        <topology evidence="1">Multi-pass membrane protein</topology>
    </subcellularLocation>
</comment>
<keyword evidence="2" id="KW-1003">Cell membrane</keyword>
<feature type="transmembrane region" description="Helical" evidence="8">
    <location>
        <begin position="494"/>
        <end position="514"/>
    </location>
</feature>
<accession>A0ABV6UCF1</accession>
<evidence type="ECO:0000256" key="3">
    <source>
        <dbReference type="ARBA" id="ARBA00022692"/>
    </source>
</evidence>
<name>A0ABV6UCF1_9ACTN</name>
<feature type="transmembrane region" description="Helical" evidence="8">
    <location>
        <begin position="409"/>
        <end position="432"/>
    </location>
</feature>
<comment type="similarity">
    <text evidence="6">Belongs to the ABC-4 integral membrane protein family.</text>
</comment>
<feature type="domain" description="ABC3 transporter permease C-terminal" evidence="9">
    <location>
        <begin position="323"/>
        <end position="436"/>
    </location>
</feature>
<evidence type="ECO:0000256" key="1">
    <source>
        <dbReference type="ARBA" id="ARBA00004651"/>
    </source>
</evidence>
<feature type="compositionally biased region" description="Gly residues" evidence="7">
    <location>
        <begin position="852"/>
        <end position="864"/>
    </location>
</feature>
<dbReference type="Pfam" id="PF02687">
    <property type="entry name" value="FtsX"/>
    <property type="match status" value="2"/>
</dbReference>
<evidence type="ECO:0000259" key="9">
    <source>
        <dbReference type="Pfam" id="PF02687"/>
    </source>
</evidence>
<gene>
    <name evidence="10" type="ORF">ACFHYQ_26555</name>
</gene>
<protein>
    <submittedName>
        <fullName evidence="10">ABC transporter permease</fullName>
    </submittedName>
</protein>
<keyword evidence="3 8" id="KW-0812">Transmembrane</keyword>
<dbReference type="EMBL" id="JBHMQT010000059">
    <property type="protein sequence ID" value="MFC0865865.1"/>
    <property type="molecule type" value="Genomic_DNA"/>
</dbReference>
<feature type="transmembrane region" description="Helical" evidence="8">
    <location>
        <begin position="1104"/>
        <end position="1125"/>
    </location>
</feature>
<organism evidence="10 11">
    <name type="scientific">Sphaerimonospora cavernae</name>
    <dbReference type="NCBI Taxonomy" id="1740611"/>
    <lineage>
        <taxon>Bacteria</taxon>
        <taxon>Bacillati</taxon>
        <taxon>Actinomycetota</taxon>
        <taxon>Actinomycetes</taxon>
        <taxon>Streptosporangiales</taxon>
        <taxon>Streptosporangiaceae</taxon>
        <taxon>Sphaerimonospora</taxon>
    </lineage>
</organism>
<feature type="transmembrane region" description="Helical" evidence="8">
    <location>
        <begin position="1053"/>
        <end position="1084"/>
    </location>
</feature>